<feature type="region of interest" description="Disordered" evidence="1">
    <location>
        <begin position="116"/>
        <end position="136"/>
    </location>
</feature>
<dbReference type="AlphaFoldDB" id="A0A5J9UT63"/>
<sequence>PTQQKPIHSAAGPSVPYARTLNLAKLLRKRRLHCGSGDELEASIAPRPRPTTSPSSQVGTNGSPAWLDSSRWPPPPWPSAPIRSPSAPDESSLSVEKRWKKLFGCKFSAHVYVCQPQQRTPDGGGPVLAGSALSRA</sequence>
<organism evidence="2 3">
    <name type="scientific">Eragrostis curvula</name>
    <name type="common">weeping love grass</name>
    <dbReference type="NCBI Taxonomy" id="38414"/>
    <lineage>
        <taxon>Eukaryota</taxon>
        <taxon>Viridiplantae</taxon>
        <taxon>Streptophyta</taxon>
        <taxon>Embryophyta</taxon>
        <taxon>Tracheophyta</taxon>
        <taxon>Spermatophyta</taxon>
        <taxon>Magnoliopsida</taxon>
        <taxon>Liliopsida</taxon>
        <taxon>Poales</taxon>
        <taxon>Poaceae</taxon>
        <taxon>PACMAD clade</taxon>
        <taxon>Chloridoideae</taxon>
        <taxon>Eragrostideae</taxon>
        <taxon>Eragrostidinae</taxon>
        <taxon>Eragrostis</taxon>
    </lineage>
</organism>
<dbReference type="EMBL" id="RWGY01000013">
    <property type="protein sequence ID" value="TVU26584.1"/>
    <property type="molecule type" value="Genomic_DNA"/>
</dbReference>
<proteinExistence type="predicted"/>
<gene>
    <name evidence="2" type="ORF">EJB05_29138</name>
</gene>
<feature type="non-terminal residue" evidence="2">
    <location>
        <position position="1"/>
    </location>
</feature>
<dbReference type="Proteomes" id="UP000324897">
    <property type="component" value="Chromosome 2"/>
</dbReference>
<feature type="region of interest" description="Disordered" evidence="1">
    <location>
        <begin position="38"/>
        <end position="93"/>
    </location>
</feature>
<dbReference type="Gramene" id="TVU26584">
    <property type="protein sequence ID" value="TVU26584"/>
    <property type="gene ID" value="EJB05_29138"/>
</dbReference>
<evidence type="ECO:0000313" key="2">
    <source>
        <dbReference type="EMBL" id="TVU26584.1"/>
    </source>
</evidence>
<keyword evidence="3" id="KW-1185">Reference proteome</keyword>
<name>A0A5J9UT63_9POAL</name>
<reference evidence="2 3" key="1">
    <citation type="journal article" date="2019" name="Sci. Rep.">
        <title>A high-quality genome of Eragrostis curvula grass provides insights into Poaceae evolution and supports new strategies to enhance forage quality.</title>
        <authorList>
            <person name="Carballo J."/>
            <person name="Santos B.A.C.M."/>
            <person name="Zappacosta D."/>
            <person name="Garbus I."/>
            <person name="Selva J.P."/>
            <person name="Gallo C.A."/>
            <person name="Diaz A."/>
            <person name="Albertini E."/>
            <person name="Caccamo M."/>
            <person name="Echenique V."/>
        </authorList>
    </citation>
    <scope>NUCLEOTIDE SEQUENCE [LARGE SCALE GENOMIC DNA]</scope>
    <source>
        <strain evidence="3">cv. Victoria</strain>
        <tissue evidence="2">Leaf</tissue>
    </source>
</reference>
<comment type="caution">
    <text evidence="2">The sequence shown here is derived from an EMBL/GenBank/DDBJ whole genome shotgun (WGS) entry which is preliminary data.</text>
</comment>
<accession>A0A5J9UT63</accession>
<protein>
    <submittedName>
        <fullName evidence="2">Uncharacterized protein</fullName>
    </submittedName>
</protein>
<evidence type="ECO:0000313" key="3">
    <source>
        <dbReference type="Proteomes" id="UP000324897"/>
    </source>
</evidence>
<evidence type="ECO:0000256" key="1">
    <source>
        <dbReference type="SAM" id="MobiDB-lite"/>
    </source>
</evidence>